<keyword evidence="2" id="KW-1185">Reference proteome</keyword>
<dbReference type="InterPro" id="IPR036691">
    <property type="entry name" value="Endo/exonu/phosph_ase_sf"/>
</dbReference>
<evidence type="ECO:0008006" key="3">
    <source>
        <dbReference type="Google" id="ProtNLM"/>
    </source>
</evidence>
<name>A0A8B6CDP9_MYTGA</name>
<dbReference type="Gene3D" id="3.60.10.10">
    <property type="entry name" value="Endonuclease/exonuclease/phosphatase"/>
    <property type="match status" value="1"/>
</dbReference>
<dbReference type="Proteomes" id="UP000596742">
    <property type="component" value="Unassembled WGS sequence"/>
</dbReference>
<dbReference type="AlphaFoldDB" id="A0A8B6CDP9"/>
<dbReference type="SUPFAM" id="SSF56219">
    <property type="entry name" value="DNase I-like"/>
    <property type="match status" value="1"/>
</dbReference>
<proteinExistence type="predicted"/>
<organism evidence="1 2">
    <name type="scientific">Mytilus galloprovincialis</name>
    <name type="common">Mediterranean mussel</name>
    <dbReference type="NCBI Taxonomy" id="29158"/>
    <lineage>
        <taxon>Eukaryota</taxon>
        <taxon>Metazoa</taxon>
        <taxon>Spiralia</taxon>
        <taxon>Lophotrochozoa</taxon>
        <taxon>Mollusca</taxon>
        <taxon>Bivalvia</taxon>
        <taxon>Autobranchia</taxon>
        <taxon>Pteriomorphia</taxon>
        <taxon>Mytilida</taxon>
        <taxon>Mytiloidea</taxon>
        <taxon>Mytilidae</taxon>
        <taxon>Mytilinae</taxon>
        <taxon>Mytilus</taxon>
    </lineage>
</organism>
<accession>A0A8B6CDP9</accession>
<comment type="caution">
    <text evidence="1">The sequence shown here is derived from an EMBL/GenBank/DDBJ whole genome shotgun (WGS) entry which is preliminary data.</text>
</comment>
<reference evidence="1" key="1">
    <citation type="submission" date="2018-11" db="EMBL/GenBank/DDBJ databases">
        <authorList>
            <person name="Alioto T."/>
            <person name="Alioto T."/>
        </authorList>
    </citation>
    <scope>NUCLEOTIDE SEQUENCE</scope>
</reference>
<gene>
    <name evidence="1" type="ORF">MGAL_10B084048</name>
</gene>
<evidence type="ECO:0000313" key="1">
    <source>
        <dbReference type="EMBL" id="VDI02998.1"/>
    </source>
</evidence>
<protein>
    <recommendedName>
        <fullName evidence="3">Endonuclease/exonuclease/phosphatase domain-containing protein</fullName>
    </recommendedName>
</protein>
<evidence type="ECO:0000313" key="2">
    <source>
        <dbReference type="Proteomes" id="UP000596742"/>
    </source>
</evidence>
<sequence>MAGDWNVLQDLDKDTSNYSAKNKKRAHDNILDMIESLDLVDIWRAINTDTKRFTWRGPGLKQSPLDYFLILSDLEPFVKNVDMDISYMSDHYPVFLTLQFYNQIKELKLAKLLGNYEKDPSELLKSEIKILENELIQHREKIVTGIMARAKAILAAEGEK</sequence>
<dbReference type="EMBL" id="UYJE01001546">
    <property type="protein sequence ID" value="VDI02998.1"/>
    <property type="molecule type" value="Genomic_DNA"/>
</dbReference>